<sequence length="293" mass="32743">MILFDHALSLGQEVRVMRGRNISSVTLLFHVNRWLTFIYALTGILFLVNWNVLPVSSTISALSDVCDILLYVVWAIFSAIRVYALSRGQWLLALCVFALSFVPAATNVYNRVTTEIVVVTVPFVGLTCTDVSKLSEDANIHFIIATRVCVMVSDIVVLLVTWMQTWTTRRAADRANIDSPIATMLLRDGDALLALNVLQIVGFITNVFVYAVQVFITPLSAIIISHFLMNLRDAGTMPHDYTVQSEDLSFVQRVDGQSQPQVSDIGFNRFVGNMGAELEHSFMRSEEIFDVDI</sequence>
<evidence type="ECO:0000256" key="1">
    <source>
        <dbReference type="SAM" id="Phobius"/>
    </source>
</evidence>
<dbReference type="AlphaFoldDB" id="M2PPA9"/>
<keyword evidence="1" id="KW-0812">Transmembrane</keyword>
<feature type="transmembrane region" description="Helical" evidence="1">
    <location>
        <begin position="90"/>
        <end position="109"/>
    </location>
</feature>
<feature type="transmembrane region" description="Helical" evidence="1">
    <location>
        <begin position="34"/>
        <end position="53"/>
    </location>
</feature>
<feature type="transmembrane region" description="Helical" evidence="1">
    <location>
        <begin position="184"/>
        <end position="204"/>
    </location>
</feature>
<feature type="transmembrane region" description="Helical" evidence="1">
    <location>
        <begin position="65"/>
        <end position="84"/>
    </location>
</feature>
<accession>M2PPA9</accession>
<dbReference type="EMBL" id="KB445795">
    <property type="protein sequence ID" value="EMD38314.1"/>
    <property type="molecule type" value="Genomic_DNA"/>
</dbReference>
<protein>
    <recommendedName>
        <fullName evidence="2">DUF6533 domain-containing protein</fullName>
    </recommendedName>
</protein>
<feature type="transmembrane region" description="Helical" evidence="1">
    <location>
        <begin position="140"/>
        <end position="163"/>
    </location>
</feature>
<name>M2PPA9_CERS8</name>
<evidence type="ECO:0000259" key="2">
    <source>
        <dbReference type="Pfam" id="PF20151"/>
    </source>
</evidence>
<proteinExistence type="predicted"/>
<dbReference type="Proteomes" id="UP000016930">
    <property type="component" value="Unassembled WGS sequence"/>
</dbReference>
<evidence type="ECO:0000313" key="4">
    <source>
        <dbReference type="Proteomes" id="UP000016930"/>
    </source>
</evidence>
<dbReference type="InterPro" id="IPR045340">
    <property type="entry name" value="DUF6533"/>
</dbReference>
<keyword evidence="4" id="KW-1185">Reference proteome</keyword>
<dbReference type="Pfam" id="PF20151">
    <property type="entry name" value="DUF6533"/>
    <property type="match status" value="1"/>
</dbReference>
<dbReference type="HOGENOM" id="CLU_053360_1_2_1"/>
<dbReference type="OrthoDB" id="2804045at2759"/>
<evidence type="ECO:0000313" key="3">
    <source>
        <dbReference type="EMBL" id="EMD38314.1"/>
    </source>
</evidence>
<gene>
    <name evidence="3" type="ORF">CERSUDRAFT_64576</name>
</gene>
<reference evidence="3 4" key="1">
    <citation type="journal article" date="2012" name="Proc. Natl. Acad. Sci. U.S.A.">
        <title>Comparative genomics of Ceriporiopsis subvermispora and Phanerochaete chrysosporium provide insight into selective ligninolysis.</title>
        <authorList>
            <person name="Fernandez-Fueyo E."/>
            <person name="Ruiz-Duenas F.J."/>
            <person name="Ferreira P."/>
            <person name="Floudas D."/>
            <person name="Hibbett D.S."/>
            <person name="Canessa P."/>
            <person name="Larrondo L.F."/>
            <person name="James T.Y."/>
            <person name="Seelenfreund D."/>
            <person name="Lobos S."/>
            <person name="Polanco R."/>
            <person name="Tello M."/>
            <person name="Honda Y."/>
            <person name="Watanabe T."/>
            <person name="Watanabe T."/>
            <person name="Ryu J.S."/>
            <person name="Kubicek C.P."/>
            <person name="Schmoll M."/>
            <person name="Gaskell J."/>
            <person name="Hammel K.E."/>
            <person name="St John F.J."/>
            <person name="Vanden Wymelenberg A."/>
            <person name="Sabat G."/>
            <person name="Splinter BonDurant S."/>
            <person name="Syed K."/>
            <person name="Yadav J.S."/>
            <person name="Doddapaneni H."/>
            <person name="Subramanian V."/>
            <person name="Lavin J.L."/>
            <person name="Oguiza J.A."/>
            <person name="Perez G."/>
            <person name="Pisabarro A.G."/>
            <person name="Ramirez L."/>
            <person name="Santoyo F."/>
            <person name="Master E."/>
            <person name="Coutinho P.M."/>
            <person name="Henrissat B."/>
            <person name="Lombard V."/>
            <person name="Magnuson J.K."/>
            <person name="Kuees U."/>
            <person name="Hori C."/>
            <person name="Igarashi K."/>
            <person name="Samejima M."/>
            <person name="Held B.W."/>
            <person name="Barry K.W."/>
            <person name="LaButti K.M."/>
            <person name="Lapidus A."/>
            <person name="Lindquist E.A."/>
            <person name="Lucas S.M."/>
            <person name="Riley R."/>
            <person name="Salamov A.A."/>
            <person name="Hoffmeister D."/>
            <person name="Schwenk D."/>
            <person name="Hadar Y."/>
            <person name="Yarden O."/>
            <person name="de Vries R.P."/>
            <person name="Wiebenga A."/>
            <person name="Stenlid J."/>
            <person name="Eastwood D."/>
            <person name="Grigoriev I.V."/>
            <person name="Berka R.M."/>
            <person name="Blanchette R.A."/>
            <person name="Kersten P."/>
            <person name="Martinez A.T."/>
            <person name="Vicuna R."/>
            <person name="Cullen D."/>
        </authorList>
    </citation>
    <scope>NUCLEOTIDE SEQUENCE [LARGE SCALE GENOMIC DNA]</scope>
    <source>
        <strain evidence="3 4">B</strain>
    </source>
</reference>
<organism evidence="3 4">
    <name type="scientific">Ceriporiopsis subvermispora (strain B)</name>
    <name type="common">White-rot fungus</name>
    <name type="synonym">Gelatoporia subvermispora</name>
    <dbReference type="NCBI Taxonomy" id="914234"/>
    <lineage>
        <taxon>Eukaryota</taxon>
        <taxon>Fungi</taxon>
        <taxon>Dikarya</taxon>
        <taxon>Basidiomycota</taxon>
        <taxon>Agaricomycotina</taxon>
        <taxon>Agaricomycetes</taxon>
        <taxon>Polyporales</taxon>
        <taxon>Gelatoporiaceae</taxon>
        <taxon>Gelatoporia</taxon>
    </lineage>
</organism>
<feature type="domain" description="DUF6533" evidence="2">
    <location>
        <begin position="1"/>
        <end position="38"/>
    </location>
</feature>
<keyword evidence="1" id="KW-1133">Transmembrane helix</keyword>
<keyword evidence="1" id="KW-0472">Membrane</keyword>